<dbReference type="EMBL" id="JAAAIL010003325">
    <property type="protein sequence ID" value="KAG0251168.1"/>
    <property type="molecule type" value="Genomic_DNA"/>
</dbReference>
<dbReference type="InterPro" id="IPR043129">
    <property type="entry name" value="ATPase_NBD"/>
</dbReference>
<reference evidence="2" key="1">
    <citation type="journal article" date="2020" name="Fungal Divers.">
        <title>Resolving the Mortierellaceae phylogeny through synthesis of multi-gene phylogenetics and phylogenomics.</title>
        <authorList>
            <person name="Vandepol N."/>
            <person name="Liber J."/>
            <person name="Desiro A."/>
            <person name="Na H."/>
            <person name="Kennedy M."/>
            <person name="Barry K."/>
            <person name="Grigoriev I.V."/>
            <person name="Miller A.N."/>
            <person name="O'Donnell K."/>
            <person name="Stajich J.E."/>
            <person name="Bonito G."/>
        </authorList>
    </citation>
    <scope>NUCLEOTIDE SEQUENCE</scope>
    <source>
        <strain evidence="2">NRRL 28262</strain>
    </source>
</reference>
<evidence type="ECO:0000313" key="2">
    <source>
        <dbReference type="EMBL" id="KAG0251168.1"/>
    </source>
</evidence>
<keyword evidence="3" id="KW-1185">Reference proteome</keyword>
<dbReference type="PANTHER" id="PTHR14187">
    <property type="entry name" value="ALPHA KINASE/ELONGATION FACTOR 2 KINASE"/>
    <property type="match status" value="1"/>
</dbReference>
<feature type="compositionally biased region" description="Polar residues" evidence="1">
    <location>
        <begin position="476"/>
        <end position="495"/>
    </location>
</feature>
<feature type="non-terminal residue" evidence="2">
    <location>
        <position position="1"/>
    </location>
</feature>
<feature type="compositionally biased region" description="Low complexity" evidence="1">
    <location>
        <begin position="407"/>
        <end position="416"/>
    </location>
</feature>
<protein>
    <submittedName>
        <fullName evidence="2">Uncharacterized protein</fullName>
    </submittedName>
</protein>
<dbReference type="PANTHER" id="PTHR14187:SF5">
    <property type="entry name" value="HEAT SHOCK 70 KDA PROTEIN 12A"/>
    <property type="match status" value="1"/>
</dbReference>
<feature type="region of interest" description="Disordered" evidence="1">
    <location>
        <begin position="399"/>
        <end position="495"/>
    </location>
</feature>
<comment type="caution">
    <text evidence="2">The sequence shown here is derived from an EMBL/GenBank/DDBJ whole genome shotgun (WGS) entry which is preliminary data.</text>
</comment>
<dbReference type="AlphaFoldDB" id="A0AAD4H0V1"/>
<dbReference type="Gene3D" id="3.30.420.40">
    <property type="match status" value="1"/>
</dbReference>
<name>A0AAD4H0V1_9FUNG</name>
<evidence type="ECO:0000313" key="3">
    <source>
        <dbReference type="Proteomes" id="UP001194580"/>
    </source>
</evidence>
<gene>
    <name evidence="2" type="ORF">BGZ95_006974</name>
</gene>
<dbReference type="SUPFAM" id="SSF53067">
    <property type="entry name" value="Actin-like ATPase domain"/>
    <property type="match status" value="1"/>
</dbReference>
<sequence length="599" mass="67342">DIIDLHRWPRDSRSIGSAMSVSLYKKDSTEIMDWGYKAHLEKMKPTGSQYCLLRNLKLHLYGTMELPPFDIPITLLQAVTDYLRMVHEYAMQEAMRGRNFLPDHFRYCLTVPARWSDRSKEIMRQAAIEAGLVKASDTPHRLRLISEDEAKALYCLRMTDQFEFKDKDRFLVCTTYEDSEGVDLSMFEVGESSAGRQARRLKEVAHSHGTVCVSAVLDRNMRRLLEDKLRSYLSSMPVSGIGKLVEIFRDTVQPCFDGIEDQFIQIPAEIGLDGDDEDAGLDDGYIILMASELRAVVFDPAVTIVLELIWGFLQQQKRLGGNCKVLYMFGEFGSSGYMYKRVCQEFKGQLELISIPPRPELGTIRGAVFAGMSPNAVEGFHPKPTSEQSSHHALSSIPVLISPAPTPSSTTTLQTTGSVHSMPTLPVDNQAPQDKDGRHDVRHHQQRQQHQQQSTTLGYLPPPQPPALTGRGAGHYQQTLRAPQTQTHTHTSALASTPATKINGLAPYSYPIVMAFDFGEKFTKVSYAFKGSAEICDIDTRLNTTKYIRYGWAPAVSSYKKGSTEIQGWGYKAYAEVAKSPKDYCMLRNFRLQLDETIE</sequence>
<organism evidence="2 3">
    <name type="scientific">Linnemannia exigua</name>
    <dbReference type="NCBI Taxonomy" id="604196"/>
    <lineage>
        <taxon>Eukaryota</taxon>
        <taxon>Fungi</taxon>
        <taxon>Fungi incertae sedis</taxon>
        <taxon>Mucoromycota</taxon>
        <taxon>Mortierellomycotina</taxon>
        <taxon>Mortierellomycetes</taxon>
        <taxon>Mortierellales</taxon>
        <taxon>Mortierellaceae</taxon>
        <taxon>Linnemannia</taxon>
    </lineage>
</organism>
<proteinExistence type="predicted"/>
<dbReference type="Proteomes" id="UP001194580">
    <property type="component" value="Unassembled WGS sequence"/>
</dbReference>
<accession>A0AAD4H0V1</accession>
<feature type="non-terminal residue" evidence="2">
    <location>
        <position position="599"/>
    </location>
</feature>
<evidence type="ECO:0000256" key="1">
    <source>
        <dbReference type="SAM" id="MobiDB-lite"/>
    </source>
</evidence>
<dbReference type="CDD" id="cd10170">
    <property type="entry name" value="ASKHA_NBD_HSP70"/>
    <property type="match status" value="1"/>
</dbReference>